<dbReference type="RefSeq" id="WP_114625002.1">
    <property type="nucleotide sequence ID" value="NZ_QQNA01000145.1"/>
</dbReference>
<evidence type="ECO:0000259" key="3">
    <source>
        <dbReference type="PROSITE" id="PS50868"/>
    </source>
</evidence>
<accession>A0A370B977</accession>
<dbReference type="SUPFAM" id="SSF82199">
    <property type="entry name" value="SET domain"/>
    <property type="match status" value="1"/>
</dbReference>
<evidence type="ECO:0000313" key="4">
    <source>
        <dbReference type="EMBL" id="RDG36684.1"/>
    </source>
</evidence>
<protein>
    <submittedName>
        <fullName evidence="4">SET domain-containing protein</fullName>
    </submittedName>
</protein>
<gene>
    <name evidence="4" type="ORF">DVH02_18955</name>
</gene>
<dbReference type="InterPro" id="IPR046341">
    <property type="entry name" value="SET_dom_sf"/>
</dbReference>
<comment type="caution">
    <text evidence="4">The sequence shown here is derived from an EMBL/GenBank/DDBJ whole genome shotgun (WGS) entry which is preliminary data.</text>
</comment>
<keyword evidence="2" id="KW-0949">S-adenosyl-L-methionine</keyword>
<dbReference type="Pfam" id="PF00856">
    <property type="entry name" value="SET"/>
    <property type="match status" value="1"/>
</dbReference>
<proteinExistence type="predicted"/>
<dbReference type="PROSITE" id="PS50868">
    <property type="entry name" value="POST_SET"/>
    <property type="match status" value="1"/>
</dbReference>
<dbReference type="Proteomes" id="UP000253741">
    <property type="component" value="Unassembled WGS sequence"/>
</dbReference>
<reference evidence="4 5" key="1">
    <citation type="submission" date="2018-07" db="EMBL/GenBank/DDBJ databases">
        <title>Streptomyces species from bats.</title>
        <authorList>
            <person name="Dunlap C."/>
        </authorList>
    </citation>
    <scope>NUCLEOTIDE SEQUENCE [LARGE SCALE GENOMIC DNA]</scope>
    <source>
        <strain evidence="4 5">AC230</strain>
    </source>
</reference>
<dbReference type="AlphaFoldDB" id="A0A370B977"/>
<evidence type="ECO:0000313" key="5">
    <source>
        <dbReference type="Proteomes" id="UP000253741"/>
    </source>
</evidence>
<dbReference type="InterPro" id="IPR053201">
    <property type="entry name" value="Flavunoidine_N-MTase"/>
</dbReference>
<evidence type="ECO:0000256" key="1">
    <source>
        <dbReference type="ARBA" id="ARBA00022679"/>
    </source>
</evidence>
<dbReference type="Gene3D" id="2.170.270.10">
    <property type="entry name" value="SET domain"/>
    <property type="match status" value="1"/>
</dbReference>
<organism evidence="4 5">
    <name type="scientific">Streptomyces corynorhini</name>
    <dbReference type="NCBI Taxonomy" id="2282652"/>
    <lineage>
        <taxon>Bacteria</taxon>
        <taxon>Bacillati</taxon>
        <taxon>Actinomycetota</taxon>
        <taxon>Actinomycetes</taxon>
        <taxon>Kitasatosporales</taxon>
        <taxon>Streptomycetaceae</taxon>
        <taxon>Streptomyces</taxon>
    </lineage>
</organism>
<name>A0A370B977_9ACTN</name>
<feature type="domain" description="Post-SET" evidence="3">
    <location>
        <begin position="106"/>
        <end position="122"/>
    </location>
</feature>
<dbReference type="InterPro" id="IPR001214">
    <property type="entry name" value="SET_dom"/>
</dbReference>
<evidence type="ECO:0000256" key="2">
    <source>
        <dbReference type="ARBA" id="ARBA00022691"/>
    </source>
</evidence>
<keyword evidence="1" id="KW-0808">Transferase</keyword>
<dbReference type="PANTHER" id="PTHR12350:SF19">
    <property type="entry name" value="SET DOMAIN-CONTAINING PROTEIN"/>
    <property type="match status" value="1"/>
</dbReference>
<dbReference type="InterPro" id="IPR003616">
    <property type="entry name" value="Post-SET_dom"/>
</dbReference>
<dbReference type="EMBL" id="QQNA01000145">
    <property type="protein sequence ID" value="RDG36684.1"/>
    <property type="molecule type" value="Genomic_DNA"/>
</dbReference>
<dbReference type="PANTHER" id="PTHR12350">
    <property type="entry name" value="HISTONE-LYSINE N-METHYLTRANSFERASE-RELATED"/>
    <property type="match status" value="1"/>
</dbReference>
<dbReference type="OrthoDB" id="9790349at2"/>
<dbReference type="GO" id="GO:0016740">
    <property type="term" value="F:transferase activity"/>
    <property type="evidence" value="ECO:0007669"/>
    <property type="project" value="UniProtKB-KW"/>
</dbReference>
<keyword evidence="5" id="KW-1185">Reference proteome</keyword>
<sequence length="157" mass="16908">MRHESHVQETSFHAGGKGYNALRALKVGEVVSPLTGRIRVGAPTVYSVQVSRDEHLDPENLHFLNHSCVPNTFLDTEASHVIAIRPIAEGEPLSFFYPSTEWEMGNPFPCACGATACLGTITGASALPAVVLEGYALNAHIRELLAERDATGALVRD</sequence>